<dbReference type="Gene3D" id="1.10.3810.10">
    <property type="entry name" value="Biosynthetic peptidoglycan transglycosylase-like"/>
    <property type="match status" value="1"/>
</dbReference>
<comment type="catalytic activity">
    <reaction evidence="16">
        <text>[GlcNAc-(1-&gt;4)-Mur2Ac(oyl-L-Ala-gamma-D-Glu-L-Lys-D-Ala-D-Ala)](n)-di-trans,octa-cis-undecaprenyl diphosphate + beta-D-GlcNAc-(1-&gt;4)-Mur2Ac(oyl-L-Ala-gamma-D-Glu-L-Lys-D-Ala-D-Ala)-di-trans,octa-cis-undecaprenyl diphosphate = [GlcNAc-(1-&gt;4)-Mur2Ac(oyl-L-Ala-gamma-D-Glu-L-Lys-D-Ala-D-Ala)](n+1)-di-trans,octa-cis-undecaprenyl diphosphate + di-trans,octa-cis-undecaprenyl diphosphate + H(+)</text>
        <dbReference type="Rhea" id="RHEA:23708"/>
        <dbReference type="Rhea" id="RHEA-COMP:9602"/>
        <dbReference type="Rhea" id="RHEA-COMP:9603"/>
        <dbReference type="ChEBI" id="CHEBI:15378"/>
        <dbReference type="ChEBI" id="CHEBI:58405"/>
        <dbReference type="ChEBI" id="CHEBI:60033"/>
        <dbReference type="ChEBI" id="CHEBI:78435"/>
        <dbReference type="EC" id="2.4.99.28"/>
    </reaction>
</comment>
<comment type="catalytic activity">
    <reaction evidence="15">
        <text>Preferential cleavage: (Ac)2-L-Lys-D-Ala-|-D-Ala. Also transpeptidation of peptidyl-alanyl moieties that are N-acyl substituents of D-alanine.</text>
        <dbReference type="EC" id="3.4.16.4"/>
    </reaction>
</comment>
<evidence type="ECO:0000313" key="21">
    <source>
        <dbReference type="Proteomes" id="UP000177982"/>
    </source>
</evidence>
<evidence type="ECO:0000256" key="6">
    <source>
        <dbReference type="ARBA" id="ARBA00022670"/>
    </source>
</evidence>
<sequence length="836" mass="93616">MRKVKKLVKKIAYAGIILALLGLAAGGLVVAYFVRDLPDPSQIGERQIAESTKIYDRTGEIVLYEIHGEEKRTIIPLEEIPDYAKFATIAIEDNDFYSHGGISIRGILRAVFIDLRFKNLSQGGSSITQQLIKNSFLGKERTFTRKIKEAILAVMLEQKYGKDDILEFYLNQIPYGSNAYGIQAAARTFFGKDAKDLTHAESALLAALPKAPTYYSPYGSHTEELNARKNYILDRMAELGYLSEKDAHDARIEKLNFLSPVQNIRAPHFVMMVREYLNERYGEDAIEAGGLRVVTTLDWELQEIAEDVISKGAERNERLIKAKNAALTAVNPKTGEIVALVGSRNYFDVDQEGNFNVSTAKRQPGSAFKPFVYAAAFKKGFRPETILFDVPTEFNPQCSSGATSTVISDRQLRQGEKPAEYEKCYHPENYDDTFRGPVSLRKALAQSINVPSVKLLYLTGISDSIQLAKDLGITTLTEPERYGLSLVLGGAEVRLTELVNAYGVFANDGIMNPLTFILEIRKGNEVLEEKKDESRPVLDTNIARMITDVLSDNDARIGVFQPHSSLYFPDRNVAAKTGTTQEYRDAWTIGYTPSLAAGVWVGNNDNTSIQQKGSGVLAAAPIWHDFMASATAKTLPEEFIRPEYHFEEKPIIRGLWQGDQIVKLDRISKKRASTSTPQEFIEEIAVGDPHSILYWIDKSNPTGEKPEYPERDPQYKNWEWAFQNWFSSSDLSVMRPETVSTEFDDVHTESNKPTITVISFQEDASSTAIIVSVSSRFFIRELDVFSDSELVHGVTFPKKDAPIGFTISKSYSEGQKQKITVKAYDDVGNFNEITLE</sequence>
<dbReference type="PANTHER" id="PTHR32282">
    <property type="entry name" value="BINDING PROTEIN TRANSPEPTIDASE, PUTATIVE-RELATED"/>
    <property type="match status" value="1"/>
</dbReference>
<evidence type="ECO:0000259" key="19">
    <source>
        <dbReference type="Pfam" id="PF00912"/>
    </source>
</evidence>
<dbReference type="InterPro" id="IPR001460">
    <property type="entry name" value="PCN-bd_Tpept"/>
</dbReference>
<dbReference type="FunFam" id="1.10.3810.10:FF:000001">
    <property type="entry name" value="Penicillin-binding protein 1A"/>
    <property type="match status" value="1"/>
</dbReference>
<dbReference type="NCBIfam" id="TIGR02074">
    <property type="entry name" value="PBP_1a_fam"/>
    <property type="match status" value="1"/>
</dbReference>
<evidence type="ECO:0000256" key="9">
    <source>
        <dbReference type="ARBA" id="ARBA00022801"/>
    </source>
</evidence>
<evidence type="ECO:0000256" key="5">
    <source>
        <dbReference type="ARBA" id="ARBA00022645"/>
    </source>
</evidence>
<keyword evidence="17" id="KW-0812">Transmembrane</keyword>
<dbReference type="InterPro" id="IPR036950">
    <property type="entry name" value="PBP_transglycosylase"/>
</dbReference>
<dbReference type="Proteomes" id="UP000177982">
    <property type="component" value="Unassembled WGS sequence"/>
</dbReference>
<evidence type="ECO:0000256" key="11">
    <source>
        <dbReference type="ARBA" id="ARBA00022984"/>
    </source>
</evidence>
<evidence type="ECO:0000256" key="8">
    <source>
        <dbReference type="ARBA" id="ARBA00022679"/>
    </source>
</evidence>
<evidence type="ECO:0000256" key="15">
    <source>
        <dbReference type="ARBA" id="ARBA00034000"/>
    </source>
</evidence>
<dbReference type="InterPro" id="IPR001264">
    <property type="entry name" value="Glyco_trans_51"/>
</dbReference>
<evidence type="ECO:0000256" key="7">
    <source>
        <dbReference type="ARBA" id="ARBA00022676"/>
    </source>
</evidence>
<dbReference type="PANTHER" id="PTHR32282:SF11">
    <property type="entry name" value="PENICILLIN-BINDING PROTEIN 1B"/>
    <property type="match status" value="1"/>
</dbReference>
<evidence type="ECO:0000256" key="1">
    <source>
        <dbReference type="ARBA" id="ARBA00004236"/>
    </source>
</evidence>
<organism evidence="20 21">
    <name type="scientific">Candidatus Sungbacteria bacterium RIFCSPLOWO2_01_FULL_47_10</name>
    <dbReference type="NCBI Taxonomy" id="1802276"/>
    <lineage>
        <taxon>Bacteria</taxon>
        <taxon>Candidatus Sungiibacteriota</taxon>
    </lineage>
</organism>
<dbReference type="GO" id="GO:0008658">
    <property type="term" value="F:penicillin binding"/>
    <property type="evidence" value="ECO:0007669"/>
    <property type="project" value="InterPro"/>
</dbReference>
<dbReference type="SUPFAM" id="SSF53955">
    <property type="entry name" value="Lysozyme-like"/>
    <property type="match status" value="1"/>
</dbReference>
<comment type="subcellular location">
    <subcellularLocation>
        <location evidence="1">Cell membrane</location>
    </subcellularLocation>
</comment>
<feature type="domain" description="Glycosyl transferase family 51" evidence="19">
    <location>
        <begin position="63"/>
        <end position="236"/>
    </location>
</feature>
<keyword evidence="14" id="KW-0961">Cell wall biogenesis/degradation</keyword>
<evidence type="ECO:0000256" key="10">
    <source>
        <dbReference type="ARBA" id="ARBA00022960"/>
    </source>
</evidence>
<keyword evidence="9" id="KW-0378">Hydrolase</keyword>
<keyword evidence="12 17" id="KW-0472">Membrane</keyword>
<dbReference type="InterPro" id="IPR023346">
    <property type="entry name" value="Lysozyme-like_dom_sf"/>
</dbReference>
<dbReference type="EMBL" id="MHQO01000007">
    <property type="protein sequence ID" value="OHA07575.1"/>
    <property type="molecule type" value="Genomic_DNA"/>
</dbReference>
<evidence type="ECO:0000259" key="18">
    <source>
        <dbReference type="Pfam" id="PF00905"/>
    </source>
</evidence>
<feature type="transmembrane region" description="Helical" evidence="17">
    <location>
        <begin position="12"/>
        <end position="34"/>
    </location>
</feature>
<evidence type="ECO:0000256" key="12">
    <source>
        <dbReference type="ARBA" id="ARBA00023136"/>
    </source>
</evidence>
<feature type="domain" description="Penicillin-binding protein transpeptidase" evidence="18">
    <location>
        <begin position="327"/>
        <end position="394"/>
    </location>
</feature>
<keyword evidence="7" id="KW-0328">Glycosyltransferase</keyword>
<comment type="caution">
    <text evidence="20">The sequence shown here is derived from an EMBL/GenBank/DDBJ whole genome shotgun (WGS) entry which is preliminary data.</text>
</comment>
<evidence type="ECO:0000256" key="2">
    <source>
        <dbReference type="ARBA" id="ARBA00007090"/>
    </source>
</evidence>
<gene>
    <name evidence="20" type="ORF">A2934_01640</name>
</gene>
<protein>
    <submittedName>
        <fullName evidence="20">Uncharacterized protein</fullName>
    </submittedName>
</protein>
<evidence type="ECO:0000256" key="3">
    <source>
        <dbReference type="ARBA" id="ARBA00007739"/>
    </source>
</evidence>
<dbReference type="GO" id="GO:0009252">
    <property type="term" value="P:peptidoglycan biosynthetic process"/>
    <property type="evidence" value="ECO:0007669"/>
    <property type="project" value="UniProtKB-KW"/>
</dbReference>
<dbReference type="GO" id="GO:0005886">
    <property type="term" value="C:plasma membrane"/>
    <property type="evidence" value="ECO:0007669"/>
    <property type="project" value="UniProtKB-SubCell"/>
</dbReference>
<dbReference type="Pfam" id="PF00905">
    <property type="entry name" value="Transpeptidase"/>
    <property type="match status" value="2"/>
</dbReference>
<comment type="similarity">
    <text evidence="3">In the N-terminal section; belongs to the glycosyltransferase 51 family.</text>
</comment>
<dbReference type="InterPro" id="IPR012338">
    <property type="entry name" value="Beta-lactam/transpept-like"/>
</dbReference>
<comment type="similarity">
    <text evidence="2">In the C-terminal section; belongs to the transpeptidase family.</text>
</comment>
<dbReference type="GO" id="GO:0008955">
    <property type="term" value="F:peptidoglycan glycosyltransferase activity"/>
    <property type="evidence" value="ECO:0007669"/>
    <property type="project" value="UniProtKB-EC"/>
</dbReference>
<reference evidence="20 21" key="1">
    <citation type="journal article" date="2016" name="Nat. Commun.">
        <title>Thousands of microbial genomes shed light on interconnected biogeochemical processes in an aquifer system.</title>
        <authorList>
            <person name="Anantharaman K."/>
            <person name="Brown C.T."/>
            <person name="Hug L.A."/>
            <person name="Sharon I."/>
            <person name="Castelle C.J."/>
            <person name="Probst A.J."/>
            <person name="Thomas B.C."/>
            <person name="Singh A."/>
            <person name="Wilkins M.J."/>
            <person name="Karaoz U."/>
            <person name="Brodie E.L."/>
            <person name="Williams K.H."/>
            <person name="Hubbard S.S."/>
            <person name="Banfield J.F."/>
        </authorList>
    </citation>
    <scope>NUCLEOTIDE SEQUENCE [LARGE SCALE GENOMIC DNA]</scope>
</reference>
<dbReference type="GO" id="GO:0030288">
    <property type="term" value="C:outer membrane-bounded periplasmic space"/>
    <property type="evidence" value="ECO:0007669"/>
    <property type="project" value="TreeGrafter"/>
</dbReference>
<evidence type="ECO:0000313" key="20">
    <source>
        <dbReference type="EMBL" id="OHA07575.1"/>
    </source>
</evidence>
<dbReference type="GO" id="GO:0009002">
    <property type="term" value="F:serine-type D-Ala-D-Ala carboxypeptidase activity"/>
    <property type="evidence" value="ECO:0007669"/>
    <property type="project" value="UniProtKB-EC"/>
</dbReference>
<keyword evidence="5" id="KW-0121">Carboxypeptidase</keyword>
<evidence type="ECO:0000256" key="16">
    <source>
        <dbReference type="ARBA" id="ARBA00049902"/>
    </source>
</evidence>
<evidence type="ECO:0000256" key="17">
    <source>
        <dbReference type="SAM" id="Phobius"/>
    </source>
</evidence>
<evidence type="ECO:0000256" key="13">
    <source>
        <dbReference type="ARBA" id="ARBA00023268"/>
    </source>
</evidence>
<keyword evidence="10" id="KW-0133">Cell shape</keyword>
<evidence type="ECO:0000256" key="4">
    <source>
        <dbReference type="ARBA" id="ARBA00022475"/>
    </source>
</evidence>
<dbReference type="GO" id="GO:0006508">
    <property type="term" value="P:proteolysis"/>
    <property type="evidence" value="ECO:0007669"/>
    <property type="project" value="UniProtKB-KW"/>
</dbReference>
<dbReference type="InterPro" id="IPR050396">
    <property type="entry name" value="Glycosyltr_51/Transpeptidase"/>
</dbReference>
<keyword evidence="13" id="KW-0511">Multifunctional enzyme</keyword>
<dbReference type="GO" id="GO:0071555">
    <property type="term" value="P:cell wall organization"/>
    <property type="evidence" value="ECO:0007669"/>
    <property type="project" value="UniProtKB-KW"/>
</dbReference>
<dbReference type="SUPFAM" id="SSF56601">
    <property type="entry name" value="beta-lactamase/transpeptidase-like"/>
    <property type="match status" value="1"/>
</dbReference>
<evidence type="ECO:0000256" key="14">
    <source>
        <dbReference type="ARBA" id="ARBA00023316"/>
    </source>
</evidence>
<feature type="domain" description="Penicillin-binding protein transpeptidase" evidence="18">
    <location>
        <begin position="414"/>
        <end position="627"/>
    </location>
</feature>
<dbReference type="AlphaFoldDB" id="A0A1G2L7F5"/>
<keyword evidence="17" id="KW-1133">Transmembrane helix</keyword>
<accession>A0A1G2L7F5</accession>
<name>A0A1G2L7F5_9BACT</name>
<keyword evidence="11" id="KW-0573">Peptidoglycan synthesis</keyword>
<dbReference type="Gene3D" id="3.40.710.10">
    <property type="entry name" value="DD-peptidase/beta-lactamase superfamily"/>
    <property type="match status" value="1"/>
</dbReference>
<keyword evidence="8" id="KW-0808">Transferase</keyword>
<keyword evidence="4" id="KW-1003">Cell membrane</keyword>
<proteinExistence type="inferred from homology"/>
<dbReference type="Pfam" id="PF00912">
    <property type="entry name" value="Transgly"/>
    <property type="match status" value="1"/>
</dbReference>
<dbReference type="GO" id="GO:0008360">
    <property type="term" value="P:regulation of cell shape"/>
    <property type="evidence" value="ECO:0007669"/>
    <property type="project" value="UniProtKB-KW"/>
</dbReference>
<keyword evidence="6" id="KW-0645">Protease</keyword>